<gene>
    <name evidence="2" type="ORF">ACFQ2N_03430</name>
</gene>
<accession>A0ABW3LVM0</accession>
<evidence type="ECO:0000313" key="2">
    <source>
        <dbReference type="EMBL" id="MFD1041399.1"/>
    </source>
</evidence>
<reference evidence="3" key="1">
    <citation type="journal article" date="2019" name="Int. J. Syst. Evol. Microbiol.">
        <title>The Global Catalogue of Microorganisms (GCM) 10K type strain sequencing project: providing services to taxonomists for standard genome sequencing and annotation.</title>
        <authorList>
            <consortium name="The Broad Institute Genomics Platform"/>
            <consortium name="The Broad Institute Genome Sequencing Center for Infectious Disease"/>
            <person name="Wu L."/>
            <person name="Ma J."/>
        </authorList>
    </citation>
    <scope>NUCLEOTIDE SEQUENCE [LARGE SCALE GENOMIC DNA]</scope>
    <source>
        <strain evidence="3">CCUG 55854</strain>
    </source>
</reference>
<organism evidence="2 3">
    <name type="scientific">Pseudoxanthomonas kaohsiungensis</name>
    <dbReference type="NCBI Taxonomy" id="283923"/>
    <lineage>
        <taxon>Bacteria</taxon>
        <taxon>Pseudomonadati</taxon>
        <taxon>Pseudomonadota</taxon>
        <taxon>Gammaproteobacteria</taxon>
        <taxon>Lysobacterales</taxon>
        <taxon>Lysobacteraceae</taxon>
        <taxon>Pseudoxanthomonas</taxon>
    </lineage>
</organism>
<comment type="caution">
    <text evidence="2">The sequence shown here is derived from an EMBL/GenBank/DDBJ whole genome shotgun (WGS) entry which is preliminary data.</text>
</comment>
<dbReference type="EMBL" id="JBHTKN010000001">
    <property type="protein sequence ID" value="MFD1041399.1"/>
    <property type="molecule type" value="Genomic_DNA"/>
</dbReference>
<evidence type="ECO:0000313" key="3">
    <source>
        <dbReference type="Proteomes" id="UP001597033"/>
    </source>
</evidence>
<dbReference type="RefSeq" id="WP_162378437.1">
    <property type="nucleotide sequence ID" value="NZ_JBHTKN010000001.1"/>
</dbReference>
<proteinExistence type="predicted"/>
<sequence>MGVLAIALSLGAAACSNSGMPRATDAERLAFYEAHAGEPVRSFRMFGRLNGWTPLGNSAMVVWTRPKEAFLLNFAGPCQDLQFATSITISHFSNQVTARFDTVTPRGPGVSQVARIPCRIDTIRPIDVPALNQSREEIRQANAEARQDAPPGETPPSN</sequence>
<feature type="region of interest" description="Disordered" evidence="1">
    <location>
        <begin position="136"/>
        <end position="158"/>
    </location>
</feature>
<name>A0ABW3LVM0_9GAMM</name>
<dbReference type="Proteomes" id="UP001597033">
    <property type="component" value="Unassembled WGS sequence"/>
</dbReference>
<dbReference type="Pfam" id="PF20101">
    <property type="entry name" value="DUF6491"/>
    <property type="match status" value="1"/>
</dbReference>
<evidence type="ECO:0000256" key="1">
    <source>
        <dbReference type="SAM" id="MobiDB-lite"/>
    </source>
</evidence>
<protein>
    <submittedName>
        <fullName evidence="2">DUF6491 family protein</fullName>
    </submittedName>
</protein>
<dbReference type="InterPro" id="IPR045500">
    <property type="entry name" value="DUF6491"/>
</dbReference>
<keyword evidence="3" id="KW-1185">Reference proteome</keyword>